<dbReference type="SUPFAM" id="SSF64376">
    <property type="entry name" value="YlxR-like"/>
    <property type="match status" value="1"/>
</dbReference>
<proteinExistence type="predicted"/>
<evidence type="ECO:0000259" key="1">
    <source>
        <dbReference type="Pfam" id="PF04296"/>
    </source>
</evidence>
<dbReference type="Proteomes" id="UP000290876">
    <property type="component" value="Chromosome"/>
</dbReference>
<reference evidence="2 3" key="1">
    <citation type="submission" date="2019-01" db="EMBL/GenBank/DDBJ databases">
        <authorList>
            <consortium name="Pathogen Informatics"/>
        </authorList>
    </citation>
    <scope>NUCLEOTIDE SEQUENCE [LARGE SCALE GENOMIC DNA]</scope>
    <source>
        <strain evidence="2 3">NCTC10184</strain>
    </source>
</reference>
<dbReference type="AlphaFoldDB" id="A0A449BAU3"/>
<dbReference type="PANTHER" id="PTHR34215">
    <property type="entry name" value="BLL0784 PROTEIN"/>
    <property type="match status" value="1"/>
</dbReference>
<dbReference type="KEGG" id="mcob:NCTC10184_00567"/>
<organism evidence="2 3">
    <name type="scientific">Mycoplasmopsis columbinasalis</name>
    <dbReference type="NCBI Taxonomy" id="114880"/>
    <lineage>
        <taxon>Bacteria</taxon>
        <taxon>Bacillati</taxon>
        <taxon>Mycoplasmatota</taxon>
        <taxon>Mycoplasmoidales</taxon>
        <taxon>Metamycoplasmataceae</taxon>
        <taxon>Mycoplasmopsis</taxon>
    </lineage>
</organism>
<evidence type="ECO:0000313" key="3">
    <source>
        <dbReference type="Proteomes" id="UP000290876"/>
    </source>
</evidence>
<dbReference type="InterPro" id="IPR035931">
    <property type="entry name" value="YlxR-like_sf"/>
</dbReference>
<name>A0A449BAU3_9BACT</name>
<evidence type="ECO:0000313" key="2">
    <source>
        <dbReference type="EMBL" id="VEU78325.1"/>
    </source>
</evidence>
<keyword evidence="3" id="KW-1185">Reference proteome</keyword>
<dbReference type="EMBL" id="LR215043">
    <property type="protein sequence ID" value="VEU78325.1"/>
    <property type="molecule type" value="Genomic_DNA"/>
</dbReference>
<feature type="domain" description="YlxR" evidence="1">
    <location>
        <begin position="7"/>
        <end position="81"/>
    </location>
</feature>
<sequence length="95" mass="11275">MKTETRRKCFISGEFHSTRDLLRFNYTKTTGEIVLDVNNQLKGRGVYFFPTAENWNKIVKTKGLNRIFRTNVAKEIYTTIDEELKELNLWVKLKD</sequence>
<dbReference type="Pfam" id="PF04296">
    <property type="entry name" value="YlxR"/>
    <property type="match status" value="1"/>
</dbReference>
<protein>
    <submittedName>
        <fullName evidence="2">Transciprtional termination factor</fullName>
    </submittedName>
</protein>
<dbReference type="OrthoDB" id="398624at2"/>
<dbReference type="Gene3D" id="3.30.1230.10">
    <property type="entry name" value="YlxR-like"/>
    <property type="match status" value="1"/>
</dbReference>
<accession>A0A449BAU3</accession>
<dbReference type="InterPro" id="IPR037465">
    <property type="entry name" value="YlxR"/>
</dbReference>
<dbReference type="PANTHER" id="PTHR34215:SF1">
    <property type="entry name" value="YLXR DOMAIN-CONTAINING PROTEIN"/>
    <property type="match status" value="1"/>
</dbReference>
<dbReference type="InterPro" id="IPR007393">
    <property type="entry name" value="YlxR_dom"/>
</dbReference>
<gene>
    <name evidence="2" type="ORF">NCTC10184_00567</name>
</gene>